<dbReference type="Proteomes" id="UP000054007">
    <property type="component" value="Unassembled WGS sequence"/>
</dbReference>
<evidence type="ECO:0000256" key="1">
    <source>
        <dbReference type="SAM" id="MobiDB-lite"/>
    </source>
</evidence>
<dbReference type="PANTHER" id="PTHR35179">
    <property type="entry name" value="PROTEIN CBG02620"/>
    <property type="match status" value="1"/>
</dbReference>
<protein>
    <recommendedName>
        <fullName evidence="4">Geranylgeranyl pyrophosphate synthetase</fullName>
    </recommendedName>
</protein>
<gene>
    <name evidence="2" type="ORF">CYLTODRAFT_417105</name>
</gene>
<dbReference type="OrthoDB" id="420564at2759"/>
<reference evidence="2 3" key="1">
    <citation type="journal article" date="2015" name="Fungal Genet. Biol.">
        <title>Evolution of novel wood decay mechanisms in Agaricales revealed by the genome sequences of Fistulina hepatica and Cylindrobasidium torrendii.</title>
        <authorList>
            <person name="Floudas D."/>
            <person name="Held B.W."/>
            <person name="Riley R."/>
            <person name="Nagy L.G."/>
            <person name="Koehler G."/>
            <person name="Ransdell A.S."/>
            <person name="Younus H."/>
            <person name="Chow J."/>
            <person name="Chiniquy J."/>
            <person name="Lipzen A."/>
            <person name="Tritt A."/>
            <person name="Sun H."/>
            <person name="Haridas S."/>
            <person name="LaButti K."/>
            <person name="Ohm R.A."/>
            <person name="Kues U."/>
            <person name="Blanchette R.A."/>
            <person name="Grigoriev I.V."/>
            <person name="Minto R.E."/>
            <person name="Hibbett D.S."/>
        </authorList>
    </citation>
    <scope>NUCLEOTIDE SEQUENCE [LARGE SCALE GENOMIC DNA]</scope>
    <source>
        <strain evidence="2 3">FP15055 ss-10</strain>
    </source>
</reference>
<organism evidence="2 3">
    <name type="scientific">Cylindrobasidium torrendii FP15055 ss-10</name>
    <dbReference type="NCBI Taxonomy" id="1314674"/>
    <lineage>
        <taxon>Eukaryota</taxon>
        <taxon>Fungi</taxon>
        <taxon>Dikarya</taxon>
        <taxon>Basidiomycota</taxon>
        <taxon>Agaricomycotina</taxon>
        <taxon>Agaricomycetes</taxon>
        <taxon>Agaricomycetidae</taxon>
        <taxon>Agaricales</taxon>
        <taxon>Marasmiineae</taxon>
        <taxon>Physalacriaceae</taxon>
        <taxon>Cylindrobasidium</taxon>
    </lineage>
</organism>
<dbReference type="EMBL" id="KN880436">
    <property type="protein sequence ID" value="KIY73435.1"/>
    <property type="molecule type" value="Genomic_DNA"/>
</dbReference>
<proteinExistence type="predicted"/>
<dbReference type="PANTHER" id="PTHR35179:SF2">
    <property type="entry name" value="START DOMAIN-CONTAINING PROTEIN"/>
    <property type="match status" value="1"/>
</dbReference>
<evidence type="ECO:0008006" key="4">
    <source>
        <dbReference type="Google" id="ProtNLM"/>
    </source>
</evidence>
<keyword evidence="3" id="KW-1185">Reference proteome</keyword>
<evidence type="ECO:0000313" key="2">
    <source>
        <dbReference type="EMBL" id="KIY73435.1"/>
    </source>
</evidence>
<name>A0A0D7BT49_9AGAR</name>
<dbReference type="AlphaFoldDB" id="A0A0D7BT49"/>
<dbReference type="STRING" id="1314674.A0A0D7BT49"/>
<evidence type="ECO:0000313" key="3">
    <source>
        <dbReference type="Proteomes" id="UP000054007"/>
    </source>
</evidence>
<accession>A0A0D7BT49</accession>
<sequence>MASIWRPSRVSASNVNNGRGRGTARSTPWRGRFQRGRGGALPTQFNASSASFDRSLLEGLQSLPLETLSVPQELNENNEAAEVENVKYMGSYHWMLDATPENPSMLVPGSPPEWTDRAAPFTVAQDDGFIVVDQAGFIVPFQPLLPALIAVDEMTPDFDWPSVDIISNRNCLAKLLSWIREPQSCPPFRIDAQLAGDSTVLLNRWEARTKEQPRSWGLNFEKATTEVVKGCEGTSGYHRIVNYTLGQLNMVVRFQVDACFPSSSTVDDEVDALTERLANVRLREKTSVPLHDGRPLVIHHEGKVVPQSALIELTTFYTDSRRPFNWQRPYTQLSLTGTPNHILGLHHFGKFSKVEKRSVDEVKDLAPASSAQDFSRLESALQNIKDVVLTHGRDVRLSFVCEAGEMKVHRMSGRASCLPDSYLHRFSR</sequence>
<feature type="region of interest" description="Disordered" evidence="1">
    <location>
        <begin position="1"/>
        <end position="40"/>
    </location>
</feature>